<keyword evidence="2" id="KW-0479">Metal-binding</keyword>
<dbReference type="PROSITE" id="PS00157">
    <property type="entry name" value="RUBISCO_LARGE"/>
    <property type="match status" value="1"/>
</dbReference>
<dbReference type="InterPro" id="IPR036376">
    <property type="entry name" value="RuBisCO_lsu_C_sf"/>
</dbReference>
<name>A0A9Y1BJ43_9ARCH</name>
<dbReference type="SFLD" id="SFLDG00301">
    <property type="entry name" value="RuBisCO-like_proteins"/>
    <property type="match status" value="1"/>
</dbReference>
<evidence type="ECO:0000256" key="3">
    <source>
        <dbReference type="ARBA" id="ARBA00022842"/>
    </source>
</evidence>
<dbReference type="SUPFAM" id="SSF54966">
    <property type="entry name" value="RuBisCO, large subunit, small (N-terminal) domain"/>
    <property type="match status" value="1"/>
</dbReference>
<evidence type="ECO:0000256" key="1">
    <source>
        <dbReference type="ARBA" id="ARBA00001946"/>
    </source>
</evidence>
<evidence type="ECO:0000259" key="4">
    <source>
        <dbReference type="Pfam" id="PF00016"/>
    </source>
</evidence>
<dbReference type="GO" id="GO:0016984">
    <property type="term" value="F:ribulose-bisphosphate carboxylase activity"/>
    <property type="evidence" value="ECO:0007669"/>
    <property type="project" value="InterPro"/>
</dbReference>
<proteinExistence type="predicted"/>
<dbReference type="Proteomes" id="UP001201020">
    <property type="component" value="Chromosome"/>
</dbReference>
<dbReference type="PANTHER" id="PTHR42704">
    <property type="entry name" value="RIBULOSE BISPHOSPHATE CARBOXYLASE"/>
    <property type="match status" value="1"/>
</dbReference>
<organism evidence="6">
    <name type="scientific">Candidatus Heimdallarchaeum aukensis</name>
    <dbReference type="NCBI Taxonomy" id="2876573"/>
    <lineage>
        <taxon>Archaea</taxon>
        <taxon>Promethearchaeati</taxon>
        <taxon>Candidatus Heimdallarchaeota</taxon>
        <taxon>Candidatus Heimdallarchaeia (ex Rinke et al. 2021) (nom. nud.)</taxon>
        <taxon>Candidatus Heimdallarchaeales</taxon>
        <taxon>Candidatus Heimdallarchaeaceae</taxon>
        <taxon>Candidatus Heimdallarchaeum</taxon>
    </lineage>
</organism>
<protein>
    <submittedName>
        <fullName evidence="6">Ribulose 1,5-bisphosphate carboxylase</fullName>
    </submittedName>
</protein>
<evidence type="ECO:0000259" key="5">
    <source>
        <dbReference type="Pfam" id="PF02788"/>
    </source>
</evidence>
<keyword evidence="3" id="KW-0460">Magnesium</keyword>
<dbReference type="EMBL" id="CP084166">
    <property type="protein sequence ID" value="UJG40023.1"/>
    <property type="molecule type" value="Genomic_DNA"/>
</dbReference>
<evidence type="ECO:0000256" key="2">
    <source>
        <dbReference type="ARBA" id="ARBA00022723"/>
    </source>
</evidence>
<dbReference type="InterPro" id="IPR017443">
    <property type="entry name" value="RuBisCO_lsu_fd_N"/>
</dbReference>
<sequence length="415" mass="45821">MNNAYKDLVVARYYVEHKSVEKAAEEICDEESVGTWTDLRTTEGKPHVAKLRAEVLDTKVFSEKDGYQTGEVLIGFKTETFDLEAGITSILSMLAGNLFGLGALRNIRWLDVEFPRVIAETYPGPKFGIEGVRKIIGTDKGEFPNRPHIGTIVKPKMGLTAQEWADVAYEAAIGGVDFIKDDENLSDQSFCRLEDRVVKVLEKLDQVKEETGRTVLHAVNVTAKHDVMWKRIEMALDNGAKCLMIDVILTGFQELAQMAEDPAVNVPIHVHRTMHAAFTRNPLHGISMLPIAKIVRMSGGDQLHIGSYGQGKMDTDKELELQIKDTLTHPMYEFKPTFPVASGGLHPGKIPNLVKYGGNNIIIQAGGGIHGHPDGTRKGATAMKQALEATLKGIPLDEYAKEHEELAKALTKWGK</sequence>
<dbReference type="Pfam" id="PF00016">
    <property type="entry name" value="RuBisCO_large"/>
    <property type="match status" value="1"/>
</dbReference>
<dbReference type="SUPFAM" id="SSF51649">
    <property type="entry name" value="RuBisCo, C-terminal domain"/>
    <property type="match status" value="1"/>
</dbReference>
<dbReference type="GO" id="GO:0000287">
    <property type="term" value="F:magnesium ion binding"/>
    <property type="evidence" value="ECO:0007669"/>
    <property type="project" value="InterPro"/>
</dbReference>
<comment type="cofactor">
    <cofactor evidence="1">
        <name>Mg(2+)</name>
        <dbReference type="ChEBI" id="CHEBI:18420"/>
    </cofactor>
</comment>
<dbReference type="Gene3D" id="3.30.70.150">
    <property type="entry name" value="RuBisCO large subunit, N-terminal domain"/>
    <property type="match status" value="1"/>
</dbReference>
<dbReference type="InterPro" id="IPR033966">
    <property type="entry name" value="RuBisCO"/>
</dbReference>
<dbReference type="PANTHER" id="PTHR42704:SF17">
    <property type="entry name" value="RIBULOSE BISPHOSPHATE CARBOXYLASE LARGE CHAIN"/>
    <property type="match status" value="1"/>
</dbReference>
<evidence type="ECO:0000313" key="6">
    <source>
        <dbReference type="EMBL" id="UJG40023.1"/>
    </source>
</evidence>
<feature type="domain" description="Ribulose bisphosphate carboxylase large subunit C-terminal" evidence="4">
    <location>
        <begin position="145"/>
        <end position="413"/>
    </location>
</feature>
<dbReference type="GO" id="GO:0015977">
    <property type="term" value="P:carbon fixation"/>
    <property type="evidence" value="ECO:0007669"/>
    <property type="project" value="InterPro"/>
</dbReference>
<dbReference type="AlphaFoldDB" id="A0A9Y1BJ43"/>
<dbReference type="InterPro" id="IPR000685">
    <property type="entry name" value="RuBisCO_lsu_C"/>
</dbReference>
<dbReference type="Gene3D" id="3.20.20.110">
    <property type="entry name" value="Ribulose bisphosphate carboxylase, large subunit, C-terminal domain"/>
    <property type="match status" value="1"/>
</dbReference>
<gene>
    <name evidence="6" type="ORF">K9W45_09245</name>
</gene>
<dbReference type="Pfam" id="PF02788">
    <property type="entry name" value="RuBisCO_large_N"/>
    <property type="match status" value="1"/>
</dbReference>
<reference evidence="6" key="1">
    <citation type="journal article" date="2022" name="Nat. Microbiol.">
        <title>Unique mobile elements and scalable gene flow at the prokaryote-eukaryote boundary revealed by circularized Asgard archaea genomes.</title>
        <authorList>
            <person name="Wu F."/>
            <person name="Speth D.R."/>
            <person name="Philosof A."/>
            <person name="Cremiere A."/>
            <person name="Narayanan A."/>
            <person name="Barco R.A."/>
            <person name="Connon S.A."/>
            <person name="Amend J.P."/>
            <person name="Antoshechkin I.A."/>
            <person name="Orphan V.J."/>
        </authorList>
    </citation>
    <scope>NUCLEOTIDE SEQUENCE</scope>
    <source>
        <strain evidence="6">PM71</strain>
    </source>
</reference>
<dbReference type="InterPro" id="IPR036422">
    <property type="entry name" value="RuBisCO_lsu_N_sf"/>
</dbReference>
<dbReference type="SFLD" id="SFLDS00014">
    <property type="entry name" value="RuBisCO"/>
    <property type="match status" value="1"/>
</dbReference>
<dbReference type="InterPro" id="IPR020878">
    <property type="entry name" value="RuBisCo_large_chain_AS"/>
</dbReference>
<feature type="domain" description="Ribulose bisphosphate carboxylase large subunit ferrodoxin-like N-terminal" evidence="5">
    <location>
        <begin position="9"/>
        <end position="116"/>
    </location>
</feature>
<accession>A0A9Y1BJ43</accession>